<protein>
    <submittedName>
        <fullName evidence="2">Uncharacterized protein</fullName>
    </submittedName>
</protein>
<organism evidence="2">
    <name type="scientific">Cyprideis torosa</name>
    <dbReference type="NCBI Taxonomy" id="163714"/>
    <lineage>
        <taxon>Eukaryota</taxon>
        <taxon>Metazoa</taxon>
        <taxon>Ecdysozoa</taxon>
        <taxon>Arthropoda</taxon>
        <taxon>Crustacea</taxon>
        <taxon>Oligostraca</taxon>
        <taxon>Ostracoda</taxon>
        <taxon>Podocopa</taxon>
        <taxon>Podocopida</taxon>
        <taxon>Cytherocopina</taxon>
        <taxon>Cytheroidea</taxon>
        <taxon>Cytherideidae</taxon>
        <taxon>Cyprideis</taxon>
    </lineage>
</organism>
<dbReference type="InterPro" id="IPR029071">
    <property type="entry name" value="Ubiquitin-like_domsf"/>
</dbReference>
<dbReference type="InterPro" id="IPR000626">
    <property type="entry name" value="Ubiquitin-like_dom"/>
</dbReference>
<evidence type="ECO:0000313" key="2">
    <source>
        <dbReference type="EMBL" id="CAD7222480.1"/>
    </source>
</evidence>
<name>A0A7R8W0M5_9CRUS</name>
<sequence length="307" mass="35071">MPPQNQIPVYIKVRVIGLDSYEIHFRVKTSTLMGKVRTSYAARVGAPVSSLRLYFNGQWIDDDETPEQLNVKNNDVIHVRQIKLPDARSLLLLMQMARYRENTGDRNAASDYIKLKVGLIGHDSSEIYYHLKMSTPMGRLKHFYAERLRTPVNSLRFLLDGRRINDDETPEQLGMKNNDVIQVCQAKFPGARSLLLRLQMAGAEENTGDRNAAFDSITLKVVGQGFCEIHFRLKTSTQMGKIKNSYAERVGAPVNSLRFLFDGRRINDDETPEQLGMKNYDVIQVNHQIKLTHALSKRRRHCLSGPQ</sequence>
<dbReference type="EMBL" id="OB660064">
    <property type="protein sequence ID" value="CAD7222480.1"/>
    <property type="molecule type" value="Genomic_DNA"/>
</dbReference>
<accession>A0A7R8W0M5</accession>
<dbReference type="AlphaFoldDB" id="A0A7R8W0M5"/>
<dbReference type="PROSITE" id="PS50053">
    <property type="entry name" value="UBIQUITIN_2"/>
    <property type="match status" value="3"/>
</dbReference>
<dbReference type="Gene3D" id="3.10.20.90">
    <property type="entry name" value="Phosphatidylinositol 3-kinase Catalytic Subunit, Chain A, domain 1"/>
    <property type="match status" value="3"/>
</dbReference>
<comment type="similarity">
    <text evidence="1">Belongs to the ubiquitin family. SUMO subfamily.</text>
</comment>
<dbReference type="InterPro" id="IPR022617">
    <property type="entry name" value="Rad60/SUMO-like_dom"/>
</dbReference>
<proteinExistence type="inferred from homology"/>
<reference evidence="2" key="1">
    <citation type="submission" date="2020-11" db="EMBL/GenBank/DDBJ databases">
        <authorList>
            <person name="Tran Van P."/>
        </authorList>
    </citation>
    <scope>NUCLEOTIDE SEQUENCE</scope>
</reference>
<dbReference type="OrthoDB" id="442921at2759"/>
<dbReference type="PANTHER" id="PTHR10562">
    <property type="entry name" value="SMALL UBIQUITIN-RELATED MODIFIER"/>
    <property type="match status" value="1"/>
</dbReference>
<dbReference type="Pfam" id="PF11976">
    <property type="entry name" value="Rad60-SLD"/>
    <property type="match status" value="2"/>
</dbReference>
<dbReference type="SUPFAM" id="SSF54236">
    <property type="entry name" value="Ubiquitin-like"/>
    <property type="match status" value="3"/>
</dbReference>
<dbReference type="SMART" id="SM00213">
    <property type="entry name" value="UBQ"/>
    <property type="match status" value="3"/>
</dbReference>
<evidence type="ECO:0000256" key="1">
    <source>
        <dbReference type="ARBA" id="ARBA00009185"/>
    </source>
</evidence>
<dbReference type="Pfam" id="PF00240">
    <property type="entry name" value="ubiquitin"/>
    <property type="match status" value="1"/>
</dbReference>
<gene>
    <name evidence="2" type="ORF">CTOB1V02_LOCUS487</name>
</gene>